<dbReference type="AlphaFoldDB" id="A0A5D0JUG2"/>
<dbReference type="EMBL" id="VSDQ01000006">
    <property type="protein sequence ID" value="TYA97872.1"/>
    <property type="molecule type" value="Genomic_DNA"/>
</dbReference>
<sequence>MTTTQVFIELLITGFGTLAWIILIILGINGFDFSFLLQEEMPSILLLPITGLAYILGIIVDRIGFQIFKKKERKNIKKIFSEEDNNDSIKLKVVYIIQKSDHLKSAIDYNRSRLRLARSWIINFLMITVSLLLYCLVNLDKRPIVFLSLSIFSLIFCFLSFYTWSKLSSDYYKNIKSSYESLKSL</sequence>
<proteinExistence type="predicted"/>
<evidence type="ECO:0000313" key="2">
    <source>
        <dbReference type="EMBL" id="TYA97872.1"/>
    </source>
</evidence>
<keyword evidence="1" id="KW-1133">Transmembrane helix</keyword>
<keyword evidence="1" id="KW-0812">Transmembrane</keyword>
<gene>
    <name evidence="2" type="ORF">FUA24_00060</name>
</gene>
<feature type="transmembrane region" description="Helical" evidence="1">
    <location>
        <begin position="145"/>
        <end position="164"/>
    </location>
</feature>
<dbReference type="RefSeq" id="WP_148539563.1">
    <property type="nucleotide sequence ID" value="NZ_VSDQ01000006.1"/>
</dbReference>
<feature type="transmembrane region" description="Helical" evidence="1">
    <location>
        <begin position="7"/>
        <end position="31"/>
    </location>
</feature>
<keyword evidence="1" id="KW-0472">Membrane</keyword>
<dbReference type="OrthoDB" id="1494810at2"/>
<reference evidence="2 3" key="1">
    <citation type="submission" date="2019-08" db="EMBL/GenBank/DDBJ databases">
        <title>Seonamhaeicola sediminis sp. nov., isolated from marine sediment.</title>
        <authorList>
            <person name="Cao W.R."/>
        </authorList>
    </citation>
    <scope>NUCLEOTIDE SEQUENCE [LARGE SCALE GENOMIC DNA]</scope>
    <source>
        <strain evidence="2 3">B011</strain>
    </source>
</reference>
<evidence type="ECO:0000313" key="3">
    <source>
        <dbReference type="Proteomes" id="UP000323930"/>
    </source>
</evidence>
<accession>A0A5D0JUG2</accession>
<feature type="transmembrane region" description="Helical" evidence="1">
    <location>
        <begin position="43"/>
        <end position="65"/>
    </location>
</feature>
<dbReference type="Proteomes" id="UP000323930">
    <property type="component" value="Unassembled WGS sequence"/>
</dbReference>
<feature type="transmembrane region" description="Helical" evidence="1">
    <location>
        <begin position="120"/>
        <end position="139"/>
    </location>
</feature>
<keyword evidence="3" id="KW-1185">Reference proteome</keyword>
<organism evidence="2 3">
    <name type="scientific">Seonamhaeicola marinus</name>
    <dbReference type="NCBI Taxonomy" id="1912246"/>
    <lineage>
        <taxon>Bacteria</taxon>
        <taxon>Pseudomonadati</taxon>
        <taxon>Bacteroidota</taxon>
        <taxon>Flavobacteriia</taxon>
        <taxon>Flavobacteriales</taxon>
        <taxon>Flavobacteriaceae</taxon>
    </lineage>
</organism>
<comment type="caution">
    <text evidence="2">The sequence shown here is derived from an EMBL/GenBank/DDBJ whole genome shotgun (WGS) entry which is preliminary data.</text>
</comment>
<protein>
    <submittedName>
        <fullName evidence="2">Uncharacterized protein</fullName>
    </submittedName>
</protein>
<evidence type="ECO:0000256" key="1">
    <source>
        <dbReference type="SAM" id="Phobius"/>
    </source>
</evidence>
<name>A0A5D0JUG2_9FLAO</name>